<organism evidence="2 3">
    <name type="scientific">Chelativorans composti</name>
    <dbReference type="NCBI Taxonomy" id="768533"/>
    <lineage>
        <taxon>Bacteria</taxon>
        <taxon>Pseudomonadati</taxon>
        <taxon>Pseudomonadota</taxon>
        <taxon>Alphaproteobacteria</taxon>
        <taxon>Hyphomicrobiales</taxon>
        <taxon>Phyllobacteriaceae</taxon>
        <taxon>Chelativorans</taxon>
    </lineage>
</organism>
<evidence type="ECO:0000313" key="2">
    <source>
        <dbReference type="EMBL" id="MFD2260896.1"/>
    </source>
</evidence>
<accession>A0ABW5DLP2</accession>
<dbReference type="Proteomes" id="UP001597373">
    <property type="component" value="Unassembled WGS sequence"/>
</dbReference>
<dbReference type="RefSeq" id="WP_345098169.1">
    <property type="nucleotide sequence ID" value="NZ_BAABGS010000012.1"/>
</dbReference>
<evidence type="ECO:0000256" key="1">
    <source>
        <dbReference type="SAM" id="SignalP"/>
    </source>
</evidence>
<sequence length="108" mass="11931">MKKGLFGIAGLSLAAVTLFAPLQAAAQGRRPDVRQMTCEEAKALVQRAGAIVLTTGQYTYDRYVSGQQHCPMGLYTKDAWVSTRDGQSCRIGYTCVTEPPRFPLFRRD</sequence>
<proteinExistence type="predicted"/>
<keyword evidence="3" id="KW-1185">Reference proteome</keyword>
<name>A0ABW5DLP2_9HYPH</name>
<feature type="signal peptide" evidence="1">
    <location>
        <begin position="1"/>
        <end position="26"/>
    </location>
</feature>
<reference evidence="3" key="1">
    <citation type="journal article" date="2019" name="Int. J. Syst. Evol. Microbiol.">
        <title>The Global Catalogue of Microorganisms (GCM) 10K type strain sequencing project: providing services to taxonomists for standard genome sequencing and annotation.</title>
        <authorList>
            <consortium name="The Broad Institute Genomics Platform"/>
            <consortium name="The Broad Institute Genome Sequencing Center for Infectious Disease"/>
            <person name="Wu L."/>
            <person name="Ma J."/>
        </authorList>
    </citation>
    <scope>NUCLEOTIDE SEQUENCE [LARGE SCALE GENOMIC DNA]</scope>
    <source>
        <strain evidence="3">KCTC 23707</strain>
    </source>
</reference>
<evidence type="ECO:0008006" key="4">
    <source>
        <dbReference type="Google" id="ProtNLM"/>
    </source>
</evidence>
<gene>
    <name evidence="2" type="ORF">ACFSMZ_14175</name>
</gene>
<comment type="caution">
    <text evidence="2">The sequence shown here is derived from an EMBL/GenBank/DDBJ whole genome shotgun (WGS) entry which is preliminary data.</text>
</comment>
<protein>
    <recommendedName>
        <fullName evidence="4">YARHG domain-containing protein</fullName>
    </recommendedName>
</protein>
<evidence type="ECO:0000313" key="3">
    <source>
        <dbReference type="Proteomes" id="UP001597373"/>
    </source>
</evidence>
<dbReference type="EMBL" id="JBHUIR010000054">
    <property type="protein sequence ID" value="MFD2260896.1"/>
    <property type="molecule type" value="Genomic_DNA"/>
</dbReference>
<keyword evidence="1" id="KW-0732">Signal</keyword>
<feature type="chain" id="PRO_5047227164" description="YARHG domain-containing protein" evidence="1">
    <location>
        <begin position="27"/>
        <end position="108"/>
    </location>
</feature>